<gene>
    <name evidence="2" type="ORF">CHIRRI_LOCUS147</name>
</gene>
<dbReference type="AlphaFoldDB" id="A0A9N9WIY4"/>
<evidence type="ECO:0000313" key="2">
    <source>
        <dbReference type="EMBL" id="CAG9797147.1"/>
    </source>
</evidence>
<evidence type="ECO:0000313" key="3">
    <source>
        <dbReference type="Proteomes" id="UP001153620"/>
    </source>
</evidence>
<protein>
    <submittedName>
        <fullName evidence="2">Uncharacterized protein</fullName>
    </submittedName>
</protein>
<organism evidence="2 3">
    <name type="scientific">Chironomus riparius</name>
    <dbReference type="NCBI Taxonomy" id="315576"/>
    <lineage>
        <taxon>Eukaryota</taxon>
        <taxon>Metazoa</taxon>
        <taxon>Ecdysozoa</taxon>
        <taxon>Arthropoda</taxon>
        <taxon>Hexapoda</taxon>
        <taxon>Insecta</taxon>
        <taxon>Pterygota</taxon>
        <taxon>Neoptera</taxon>
        <taxon>Endopterygota</taxon>
        <taxon>Diptera</taxon>
        <taxon>Nematocera</taxon>
        <taxon>Chironomoidea</taxon>
        <taxon>Chironomidae</taxon>
        <taxon>Chironominae</taxon>
        <taxon>Chironomus</taxon>
    </lineage>
</organism>
<dbReference type="OrthoDB" id="6572371at2759"/>
<evidence type="ECO:0000256" key="1">
    <source>
        <dbReference type="SAM" id="Phobius"/>
    </source>
</evidence>
<sequence length="221" mass="25461">MVSTMDSSENPLPRLNKCCFVFDLRCGVLIFVSFETLFWAVLTFASIYSEVKYIINVDIAEFSDVLDNDWYYFVLFGYPRELIDEWVRTYLIVGNLFLALIFLLYLVFTLMLVIGITKNSRRLFLPYLICDIFLLTFALPFGFIGIFFKLQIAKICIIFFFIKFYFAVSVYSLFKDYAGKRSSEHVSIHSSLSQHHQLEPIDSSPVHTNPGLGEAPLAVAV</sequence>
<accession>A0A9N9WIY4</accession>
<keyword evidence="1" id="KW-0472">Membrane</keyword>
<keyword evidence="1" id="KW-0812">Transmembrane</keyword>
<reference evidence="2" key="2">
    <citation type="submission" date="2022-10" db="EMBL/GenBank/DDBJ databases">
        <authorList>
            <consortium name="ENA_rothamsted_submissions"/>
            <consortium name="culmorum"/>
            <person name="King R."/>
        </authorList>
    </citation>
    <scope>NUCLEOTIDE SEQUENCE</scope>
</reference>
<dbReference type="Proteomes" id="UP001153620">
    <property type="component" value="Chromosome 1"/>
</dbReference>
<reference evidence="2" key="1">
    <citation type="submission" date="2022-01" db="EMBL/GenBank/DDBJ databases">
        <authorList>
            <person name="King R."/>
        </authorList>
    </citation>
    <scope>NUCLEOTIDE SEQUENCE</scope>
</reference>
<feature type="transmembrane region" description="Helical" evidence="1">
    <location>
        <begin position="20"/>
        <end position="42"/>
    </location>
</feature>
<name>A0A9N9WIY4_9DIPT</name>
<feature type="transmembrane region" description="Helical" evidence="1">
    <location>
        <begin position="123"/>
        <end position="146"/>
    </location>
</feature>
<keyword evidence="3" id="KW-1185">Reference proteome</keyword>
<dbReference type="EMBL" id="OU895877">
    <property type="protein sequence ID" value="CAG9797147.1"/>
    <property type="molecule type" value="Genomic_DNA"/>
</dbReference>
<feature type="transmembrane region" description="Helical" evidence="1">
    <location>
        <begin position="90"/>
        <end position="116"/>
    </location>
</feature>
<proteinExistence type="predicted"/>
<feature type="transmembrane region" description="Helical" evidence="1">
    <location>
        <begin position="152"/>
        <end position="174"/>
    </location>
</feature>
<keyword evidence="1" id="KW-1133">Transmembrane helix</keyword>